<dbReference type="Gene3D" id="3.50.50.60">
    <property type="entry name" value="FAD/NAD(P)-binding domain"/>
    <property type="match status" value="2"/>
</dbReference>
<feature type="domain" description="FAD/NAD(P)-binding" evidence="4">
    <location>
        <begin position="2"/>
        <end position="294"/>
    </location>
</feature>
<dbReference type="InterPro" id="IPR041575">
    <property type="entry name" value="Rubredoxin_C"/>
</dbReference>
<dbReference type="SUPFAM" id="SSF51905">
    <property type="entry name" value="FAD/NAD(P)-binding domain"/>
    <property type="match status" value="1"/>
</dbReference>
<comment type="caution">
    <text evidence="6">The sequence shown here is derived from an EMBL/GenBank/DDBJ whole genome shotgun (WGS) entry which is preliminary data.</text>
</comment>
<dbReference type="InterPro" id="IPR050260">
    <property type="entry name" value="FAD-bd_OxRdtase"/>
</dbReference>
<sequence>MRYVVIGASAAGVNAVRELRRLQPDAKILLVSKDEEIYSRCILHHYMGGIRTKKELMFVEEDFETRYKVDWMRGVACTGLDVHEKRVCLSQGAGPSYLSYDKLLLAAGSRTFLPSVEGLREAGGVFGFRNMEDVEQIVEASAAASHIVVMGGGLTGMDCVAGFLHMGKSCSLVEMEERLLAKQLDDRSASAYQKAFEEKGVSFYLHTGISRVCRDGKGAVASLILTDGRELPCDLLVVTAGVRSNIEFLRDTGIACDNCGLLIDQYGQTNVPDIYGAGDITGRSPIWPAAVKQGMVAASNMAGVRTTEDAFFASKSTMNFLGIPTMSLGLPVKPDDSYEEILEDKGELYRKVIHKNGRIYGAILQGDLSYAGVLTQLIAAKIDVSRVKKPLFEIDYSDFFHTKDNFEFYYDET</sequence>
<gene>
    <name evidence="6" type="ORF">FYJ39_13135</name>
</gene>
<dbReference type="Gene3D" id="3.30.390.30">
    <property type="match status" value="1"/>
</dbReference>
<dbReference type="RefSeq" id="WP_154472935.1">
    <property type="nucleotide sequence ID" value="NZ_VUMD01000011.1"/>
</dbReference>
<organism evidence="6 7">
    <name type="scientific">Clostridium porci</name>
    <dbReference type="NCBI Taxonomy" id="2605778"/>
    <lineage>
        <taxon>Bacteria</taxon>
        <taxon>Bacillati</taxon>
        <taxon>Bacillota</taxon>
        <taxon>Clostridia</taxon>
        <taxon>Eubacteriales</taxon>
        <taxon>Clostridiaceae</taxon>
        <taxon>Clostridium</taxon>
    </lineage>
</organism>
<evidence type="ECO:0000256" key="1">
    <source>
        <dbReference type="ARBA" id="ARBA00001974"/>
    </source>
</evidence>
<dbReference type="InterPro" id="IPR016156">
    <property type="entry name" value="FAD/NAD-linked_Rdtase_dimer_sf"/>
</dbReference>
<name>A0A7X2TDU1_9CLOT</name>
<evidence type="ECO:0000259" key="4">
    <source>
        <dbReference type="Pfam" id="PF07992"/>
    </source>
</evidence>
<evidence type="ECO:0000313" key="6">
    <source>
        <dbReference type="EMBL" id="MSS37493.1"/>
    </source>
</evidence>
<dbReference type="PANTHER" id="PTHR43429">
    <property type="entry name" value="PYRIDINE NUCLEOTIDE-DISULFIDE OXIDOREDUCTASE DOMAIN-CONTAINING"/>
    <property type="match status" value="1"/>
</dbReference>
<dbReference type="Proteomes" id="UP000429958">
    <property type="component" value="Unassembled WGS sequence"/>
</dbReference>
<dbReference type="AlphaFoldDB" id="A0A7X2TDU1"/>
<accession>A0A7X2TDU1</accession>
<dbReference type="GO" id="GO:0016491">
    <property type="term" value="F:oxidoreductase activity"/>
    <property type="evidence" value="ECO:0007669"/>
    <property type="project" value="InterPro"/>
</dbReference>
<dbReference type="Pfam" id="PF07992">
    <property type="entry name" value="Pyr_redox_2"/>
    <property type="match status" value="1"/>
</dbReference>
<comment type="cofactor">
    <cofactor evidence="1">
        <name>FAD</name>
        <dbReference type="ChEBI" id="CHEBI:57692"/>
    </cofactor>
</comment>
<evidence type="ECO:0000256" key="3">
    <source>
        <dbReference type="ARBA" id="ARBA00022827"/>
    </source>
</evidence>
<dbReference type="PANTHER" id="PTHR43429:SF3">
    <property type="entry name" value="NITRITE REDUCTASE [NAD(P)H]"/>
    <property type="match status" value="1"/>
</dbReference>
<evidence type="ECO:0000256" key="2">
    <source>
        <dbReference type="ARBA" id="ARBA00022630"/>
    </source>
</evidence>
<protein>
    <submittedName>
        <fullName evidence="6">NAD(P)/FAD-dependent oxidoreductase</fullName>
    </submittedName>
</protein>
<evidence type="ECO:0000259" key="5">
    <source>
        <dbReference type="Pfam" id="PF18267"/>
    </source>
</evidence>
<keyword evidence="3" id="KW-0274">FAD</keyword>
<dbReference type="InterPro" id="IPR036188">
    <property type="entry name" value="FAD/NAD-bd_sf"/>
</dbReference>
<evidence type="ECO:0000313" key="7">
    <source>
        <dbReference type="Proteomes" id="UP000429958"/>
    </source>
</evidence>
<dbReference type="EMBL" id="VUMD01000011">
    <property type="protein sequence ID" value="MSS37493.1"/>
    <property type="molecule type" value="Genomic_DNA"/>
</dbReference>
<dbReference type="Pfam" id="PF18267">
    <property type="entry name" value="Rubredoxin_C"/>
    <property type="match status" value="1"/>
</dbReference>
<keyword evidence="7" id="KW-1185">Reference proteome</keyword>
<dbReference type="InterPro" id="IPR023753">
    <property type="entry name" value="FAD/NAD-binding_dom"/>
</dbReference>
<proteinExistence type="predicted"/>
<dbReference type="PRINTS" id="PR00368">
    <property type="entry name" value="FADPNR"/>
</dbReference>
<reference evidence="6 7" key="1">
    <citation type="submission" date="2019-08" db="EMBL/GenBank/DDBJ databases">
        <title>In-depth cultivation of the pig gut microbiome towards novel bacterial diversity and tailored functional studies.</title>
        <authorList>
            <person name="Wylensek D."/>
            <person name="Hitch T.C.A."/>
            <person name="Clavel T."/>
        </authorList>
    </citation>
    <scope>NUCLEOTIDE SEQUENCE [LARGE SCALE GENOMIC DNA]</scope>
    <source>
        <strain evidence="6 7">WCA-389-WT-23D1</strain>
    </source>
</reference>
<dbReference type="PRINTS" id="PR00411">
    <property type="entry name" value="PNDRDTASEI"/>
</dbReference>
<keyword evidence="2" id="KW-0285">Flavoprotein</keyword>
<feature type="domain" description="NADH-rubredoxin oxidoreductase C-terminal" evidence="5">
    <location>
        <begin position="317"/>
        <end position="381"/>
    </location>
</feature>